<dbReference type="GO" id="GO:0006352">
    <property type="term" value="P:DNA-templated transcription initiation"/>
    <property type="evidence" value="ECO:0007669"/>
    <property type="project" value="InterPro"/>
</dbReference>
<dbReference type="SUPFAM" id="SSF88659">
    <property type="entry name" value="Sigma3 and sigma4 domains of RNA polymerase sigma factors"/>
    <property type="match status" value="1"/>
</dbReference>
<feature type="domain" description="RNA polymerase sigma factor 70 region 4 type 2" evidence="6">
    <location>
        <begin position="123"/>
        <end position="169"/>
    </location>
</feature>
<evidence type="ECO:0000256" key="3">
    <source>
        <dbReference type="ARBA" id="ARBA00023082"/>
    </source>
</evidence>
<evidence type="ECO:0000259" key="6">
    <source>
        <dbReference type="Pfam" id="PF08281"/>
    </source>
</evidence>
<dbReference type="RefSeq" id="WP_072889517.1">
    <property type="nucleotide sequence ID" value="NZ_FQVW01000012.1"/>
</dbReference>
<keyword evidence="8" id="KW-1185">Reference proteome</keyword>
<dbReference type="PANTHER" id="PTHR43133">
    <property type="entry name" value="RNA POLYMERASE ECF-TYPE SIGMA FACTO"/>
    <property type="match status" value="1"/>
</dbReference>
<evidence type="ECO:0000256" key="1">
    <source>
        <dbReference type="ARBA" id="ARBA00010641"/>
    </source>
</evidence>
<dbReference type="Pfam" id="PF04542">
    <property type="entry name" value="Sigma70_r2"/>
    <property type="match status" value="1"/>
</dbReference>
<dbReference type="Gene3D" id="1.10.10.10">
    <property type="entry name" value="Winged helix-like DNA-binding domain superfamily/Winged helix DNA-binding domain"/>
    <property type="match status" value="1"/>
</dbReference>
<evidence type="ECO:0000313" key="7">
    <source>
        <dbReference type="EMBL" id="SHG01269.1"/>
    </source>
</evidence>
<dbReference type="InterPro" id="IPR014284">
    <property type="entry name" value="RNA_pol_sigma-70_dom"/>
</dbReference>
<dbReference type="InterPro" id="IPR039425">
    <property type="entry name" value="RNA_pol_sigma-70-like"/>
</dbReference>
<dbReference type="Proteomes" id="UP000183988">
    <property type="component" value="Unassembled WGS sequence"/>
</dbReference>
<dbReference type="InterPro" id="IPR013249">
    <property type="entry name" value="RNA_pol_sigma70_r4_t2"/>
</dbReference>
<evidence type="ECO:0000256" key="4">
    <source>
        <dbReference type="ARBA" id="ARBA00023163"/>
    </source>
</evidence>
<dbReference type="GO" id="GO:0016987">
    <property type="term" value="F:sigma factor activity"/>
    <property type="evidence" value="ECO:0007669"/>
    <property type="project" value="UniProtKB-KW"/>
</dbReference>
<dbReference type="OrthoDB" id="188761at2"/>
<dbReference type="InterPro" id="IPR013324">
    <property type="entry name" value="RNA_pol_sigma_r3/r4-like"/>
</dbReference>
<reference evidence="7 8" key="1">
    <citation type="submission" date="2016-11" db="EMBL/GenBank/DDBJ databases">
        <authorList>
            <person name="Jaros S."/>
            <person name="Januszkiewicz K."/>
            <person name="Wedrychowicz H."/>
        </authorList>
    </citation>
    <scope>NUCLEOTIDE SEQUENCE [LARGE SCALE GENOMIC DNA]</scope>
    <source>
        <strain evidence="7 8">IBRC-M 10683</strain>
    </source>
</reference>
<dbReference type="PANTHER" id="PTHR43133:SF51">
    <property type="entry name" value="RNA POLYMERASE SIGMA FACTOR"/>
    <property type="match status" value="1"/>
</dbReference>
<keyword evidence="2" id="KW-0805">Transcription regulation</keyword>
<feature type="domain" description="RNA polymerase sigma-70 region 2" evidence="5">
    <location>
        <begin position="23"/>
        <end position="87"/>
    </location>
</feature>
<dbReference type="AlphaFoldDB" id="A0A1M5GC49"/>
<keyword evidence="4" id="KW-0804">Transcription</keyword>
<dbReference type="EMBL" id="FQVW01000012">
    <property type="protein sequence ID" value="SHG01269.1"/>
    <property type="molecule type" value="Genomic_DNA"/>
</dbReference>
<dbReference type="CDD" id="cd06171">
    <property type="entry name" value="Sigma70_r4"/>
    <property type="match status" value="1"/>
</dbReference>
<evidence type="ECO:0000256" key="2">
    <source>
        <dbReference type="ARBA" id="ARBA00023015"/>
    </source>
</evidence>
<dbReference type="GO" id="GO:0003677">
    <property type="term" value="F:DNA binding"/>
    <property type="evidence" value="ECO:0007669"/>
    <property type="project" value="InterPro"/>
</dbReference>
<evidence type="ECO:0000313" key="8">
    <source>
        <dbReference type="Proteomes" id="UP000183988"/>
    </source>
</evidence>
<sequence>MTSQDKKLIKKIKKGNQRAFKQLYEIHSNYALRTAYAITRNQSDASDIVQETFIRVYRNIDSFDVSKPFKPWFYQILINESKRYLKKMSQVEMNVEFEHVLDYLFYFSNEGDMSIREDIEWGIEQLDEIHRLVITLKYLNGFSVKEIAEMLEVNVNTIKSRLFKGRKQLKLILGGTNNE</sequence>
<name>A0A1M5GC49_9BACI</name>
<keyword evidence="3" id="KW-0731">Sigma factor</keyword>
<dbReference type="InterPro" id="IPR036388">
    <property type="entry name" value="WH-like_DNA-bd_sf"/>
</dbReference>
<dbReference type="SUPFAM" id="SSF88946">
    <property type="entry name" value="Sigma2 domain of RNA polymerase sigma factors"/>
    <property type="match status" value="1"/>
</dbReference>
<dbReference type="InterPro" id="IPR007627">
    <property type="entry name" value="RNA_pol_sigma70_r2"/>
</dbReference>
<accession>A0A1M5GC49</accession>
<comment type="similarity">
    <text evidence="1">Belongs to the sigma-70 factor family. ECF subfamily.</text>
</comment>
<protein>
    <submittedName>
        <fullName evidence="7">RNA polymerase sigma-70 factor, ECF subfamily</fullName>
    </submittedName>
</protein>
<dbReference type="InterPro" id="IPR013325">
    <property type="entry name" value="RNA_pol_sigma_r2"/>
</dbReference>
<dbReference type="Pfam" id="PF08281">
    <property type="entry name" value="Sigma70_r4_2"/>
    <property type="match status" value="1"/>
</dbReference>
<dbReference type="STRING" id="930117.SAMN05216225_101245"/>
<organism evidence="7 8">
    <name type="scientific">Ornithinibacillus halophilus</name>
    <dbReference type="NCBI Taxonomy" id="930117"/>
    <lineage>
        <taxon>Bacteria</taxon>
        <taxon>Bacillati</taxon>
        <taxon>Bacillota</taxon>
        <taxon>Bacilli</taxon>
        <taxon>Bacillales</taxon>
        <taxon>Bacillaceae</taxon>
        <taxon>Ornithinibacillus</taxon>
    </lineage>
</organism>
<gene>
    <name evidence="7" type="ORF">SAMN05216225_101245</name>
</gene>
<proteinExistence type="inferred from homology"/>
<dbReference type="Gene3D" id="1.10.1740.10">
    <property type="match status" value="1"/>
</dbReference>
<dbReference type="NCBIfam" id="TIGR02937">
    <property type="entry name" value="sigma70-ECF"/>
    <property type="match status" value="1"/>
</dbReference>
<evidence type="ECO:0000259" key="5">
    <source>
        <dbReference type="Pfam" id="PF04542"/>
    </source>
</evidence>